<dbReference type="Pfam" id="PF26549">
    <property type="entry name" value="Tricorn_N"/>
    <property type="match status" value="1"/>
</dbReference>
<dbReference type="Gene3D" id="2.120.10.30">
    <property type="entry name" value="TolB, C-terminal domain"/>
    <property type="match status" value="3"/>
</dbReference>
<dbReference type="Pfam" id="PF07676">
    <property type="entry name" value="PD40"/>
    <property type="match status" value="4"/>
</dbReference>
<protein>
    <submittedName>
        <fullName evidence="3">Tol-Pal system protein TolB</fullName>
    </submittedName>
</protein>
<evidence type="ECO:0000313" key="3">
    <source>
        <dbReference type="EMBL" id="CAI8047676.1"/>
    </source>
</evidence>
<evidence type="ECO:0000256" key="2">
    <source>
        <dbReference type="SAM" id="MobiDB-lite"/>
    </source>
</evidence>
<proteinExistence type="inferred from homology"/>
<dbReference type="Proteomes" id="UP001174909">
    <property type="component" value="Unassembled WGS sequence"/>
</dbReference>
<dbReference type="InterPro" id="IPR011042">
    <property type="entry name" value="6-blade_b-propeller_TolB-like"/>
</dbReference>
<dbReference type="EMBL" id="CASHTH010003672">
    <property type="protein sequence ID" value="CAI8047676.1"/>
    <property type="molecule type" value="Genomic_DNA"/>
</dbReference>
<feature type="compositionally biased region" description="Polar residues" evidence="2">
    <location>
        <begin position="83"/>
        <end position="100"/>
    </location>
</feature>
<dbReference type="InterPro" id="IPR011659">
    <property type="entry name" value="WD40"/>
</dbReference>
<organism evidence="3 4">
    <name type="scientific">Geodia barretti</name>
    <name type="common">Barrett's horny sponge</name>
    <dbReference type="NCBI Taxonomy" id="519541"/>
    <lineage>
        <taxon>Eukaryota</taxon>
        <taxon>Metazoa</taxon>
        <taxon>Porifera</taxon>
        <taxon>Demospongiae</taxon>
        <taxon>Heteroscleromorpha</taxon>
        <taxon>Tetractinellida</taxon>
        <taxon>Astrophorina</taxon>
        <taxon>Geodiidae</taxon>
        <taxon>Geodia</taxon>
    </lineage>
</organism>
<reference evidence="3" key="1">
    <citation type="submission" date="2023-03" db="EMBL/GenBank/DDBJ databases">
        <authorList>
            <person name="Steffen K."/>
            <person name="Cardenas P."/>
        </authorList>
    </citation>
    <scope>NUCLEOTIDE SEQUENCE</scope>
</reference>
<feature type="region of interest" description="Disordered" evidence="2">
    <location>
        <begin position="82"/>
        <end position="103"/>
    </location>
</feature>
<accession>A0AA35TIR1</accession>
<name>A0AA35TIR1_GEOBA</name>
<comment type="caution">
    <text evidence="3">The sequence shown here is derived from an EMBL/GenBank/DDBJ whole genome shotgun (WGS) entry which is preliminary data.</text>
</comment>
<dbReference type="SUPFAM" id="SSF82171">
    <property type="entry name" value="DPP6 N-terminal domain-like"/>
    <property type="match status" value="1"/>
</dbReference>
<dbReference type="AlphaFoldDB" id="A0AA35TIR1"/>
<keyword evidence="4" id="KW-1185">Reference proteome</keyword>
<evidence type="ECO:0000313" key="4">
    <source>
        <dbReference type="Proteomes" id="UP001174909"/>
    </source>
</evidence>
<dbReference type="PANTHER" id="PTHR36842:SF1">
    <property type="entry name" value="PROTEIN TOLB"/>
    <property type="match status" value="1"/>
</dbReference>
<sequence length="314" mass="35389">MIVVDAQGQIAFVSGRSGNPEIYVMDADGGNLRRLTDNSDRDFSPAWSPDGKRIAFISERDGHPRRVPGWFASEIYVMDADGGNQQNLTNNPANDRSPSWSPDGKRIAFHSNREGRFNYEIYVMDADGGNLQRLTENPNLDEDPAWSPDGERIVFSSAREGHVVHNLDITDEIYVMDADGGNQRRLTDNRNSDWSPSWSPDGKRIAFMSDRKGDHIKFEIYVMDADGGNQHKLTNHRTWDGSPSWSPDSQRIVFNSNRDGKSEIYVMDADGGNLQNLTNHPHSDYGPAWLNTPFSVSPAGKRFTTWGWLKRVDQ</sequence>
<evidence type="ECO:0000256" key="1">
    <source>
        <dbReference type="ARBA" id="ARBA00009820"/>
    </source>
</evidence>
<gene>
    <name evidence="3" type="ORF">GBAR_LOCUS26379</name>
</gene>
<dbReference type="PANTHER" id="PTHR36842">
    <property type="entry name" value="PROTEIN TOLB HOMOLOG"/>
    <property type="match status" value="1"/>
</dbReference>
<comment type="similarity">
    <text evidence="1">Belongs to the TolB family.</text>
</comment>